<feature type="coiled-coil region" evidence="2">
    <location>
        <begin position="31"/>
        <end position="105"/>
    </location>
</feature>
<comment type="caution">
    <text evidence="5">The sequence shown here is derived from an EMBL/GenBank/DDBJ whole genome shotgun (WGS) entry which is preliminary data.</text>
</comment>
<dbReference type="Pfam" id="PF10145">
    <property type="entry name" value="PhageMin_Tail"/>
    <property type="match status" value="1"/>
</dbReference>
<protein>
    <submittedName>
        <fullName evidence="5">Phage tail tape measure protein</fullName>
    </submittedName>
</protein>
<dbReference type="RefSeq" id="WP_132995653.1">
    <property type="nucleotide sequence ID" value="NZ_CP186878.1"/>
</dbReference>
<gene>
    <name evidence="5" type="ORF">E2R48_10125</name>
</gene>
<dbReference type="EMBL" id="SNRV01000047">
    <property type="protein sequence ID" value="TEW26737.1"/>
    <property type="molecule type" value="Genomic_DNA"/>
</dbReference>
<proteinExistence type="predicted"/>
<keyword evidence="3" id="KW-0472">Membrane</keyword>
<feature type="domain" description="Phage tail tape measure protein" evidence="4">
    <location>
        <begin position="163"/>
        <end position="362"/>
    </location>
</feature>
<feature type="transmembrane region" description="Helical" evidence="3">
    <location>
        <begin position="462"/>
        <end position="485"/>
    </location>
</feature>
<dbReference type="InterPro" id="IPR010090">
    <property type="entry name" value="Phage_tape_meas"/>
</dbReference>
<dbReference type="PANTHER" id="PTHR37813">
    <property type="entry name" value="FELS-2 PROPHAGE PROTEIN"/>
    <property type="match status" value="1"/>
</dbReference>
<feature type="coiled-coil region" evidence="2">
    <location>
        <begin position="366"/>
        <end position="400"/>
    </location>
</feature>
<evidence type="ECO:0000313" key="6">
    <source>
        <dbReference type="Proteomes" id="UP000297565"/>
    </source>
</evidence>
<keyword evidence="3" id="KW-0812">Transmembrane</keyword>
<sequence length="832" mass="90357">MNKNLKIQVLLNAVDKLTAPFRNTSKQVKSTSQAIIANKNLLKKLENAQERVKKTGLTQAQERLKNKIEKTTHAIKKQTQALEKLNQQKKTQEKYNKKIEVLKNTSNNLKQYGQQSMITAASTGMVAGSILSPAIEFEKAFSKVQALTRLNKIKDAERIKALRDQAIKLGAETAFTQTEVAEAQGYLAMAGFNDKQIKSAVPSMLNMSMASGTDLARVADIASDISSGFKIQADDMGIVADVLTLTFTTSNTSLETLYETMKEGAPIATAAGQSFESAAALAGLLGNVGIKGSQAGTTLKNMFVRLAAPPKEAEKALKKLGVSTKDAKGNLKQVPEILKQIMQKTEKMGTAKRLEYFDNIFGKIGLAGASELVTQAKDTIQNYENMLKDAKGTAEKVSRTMTDNVAGDFKTLSSAKEAIGTSIFDIVSTDLREFLGKITDLLRGVNQWINANQELTANIVKVGSVIAVVIGALGALSLFLGYIVYPVARTILGFGKLILFLGKLGISFLAIIPKIIAFSAALLTNPITWIIAGIVALIATIYLLWKNWDKVIAALVAGWQWLKTACSEVWESIKNIVFHVWNGIFQFLGGIWEHIKEAFNGGIGGVSKLIIDWSPIGLFYKAFSAVLNYFGVELPANFSDVGSLLMEKLSSGIVNALGKVKDTISNVGSSVWGWFKEKIGIDTDTKATFTTQTTTNHVPPVNKWSGGYAGNGGKYQPMGVFHGGEYIMTKEATSRLGVPLLNALNYGKKAMLTAGMGLSVATAQPFVMDNRPPLSPTTHHLQETPQPMQVTINIHATAGQRAEDIAREVEKALVKIEQQKQARLRSALRDRD</sequence>
<dbReference type="PANTHER" id="PTHR37813:SF1">
    <property type="entry name" value="FELS-2 PROPHAGE PROTEIN"/>
    <property type="match status" value="1"/>
</dbReference>
<evidence type="ECO:0000256" key="3">
    <source>
        <dbReference type="SAM" id="Phobius"/>
    </source>
</evidence>
<organism evidence="5 6">
    <name type="scientific">Histophilus somni</name>
    <name type="common">Haemophilus somnus</name>
    <dbReference type="NCBI Taxonomy" id="731"/>
    <lineage>
        <taxon>Bacteria</taxon>
        <taxon>Pseudomonadati</taxon>
        <taxon>Pseudomonadota</taxon>
        <taxon>Gammaproteobacteria</taxon>
        <taxon>Pasteurellales</taxon>
        <taxon>Pasteurellaceae</taxon>
        <taxon>Histophilus</taxon>
    </lineage>
</organism>
<keyword evidence="1" id="KW-1188">Viral release from host cell</keyword>
<evidence type="ECO:0000313" key="5">
    <source>
        <dbReference type="EMBL" id="TEW26737.1"/>
    </source>
</evidence>
<dbReference type="AlphaFoldDB" id="A0AAX2S1P3"/>
<dbReference type="Proteomes" id="UP000297565">
    <property type="component" value="Unassembled WGS sequence"/>
</dbReference>
<keyword evidence="3" id="KW-1133">Transmembrane helix</keyword>
<name>A0AAX2S1P3_HISSO</name>
<dbReference type="NCBIfam" id="TIGR01760">
    <property type="entry name" value="tape_meas_TP901"/>
    <property type="match status" value="1"/>
</dbReference>
<feature type="transmembrane region" description="Helical" evidence="3">
    <location>
        <begin position="527"/>
        <end position="545"/>
    </location>
</feature>
<evidence type="ECO:0000259" key="4">
    <source>
        <dbReference type="Pfam" id="PF10145"/>
    </source>
</evidence>
<accession>A0AAX2S1P3</accession>
<evidence type="ECO:0000256" key="1">
    <source>
        <dbReference type="ARBA" id="ARBA00022612"/>
    </source>
</evidence>
<reference evidence="5 6" key="1">
    <citation type="submission" date="2019-03" db="EMBL/GenBank/DDBJ databases">
        <title>Horizontal Gene Transfer Machinery in Histophilus somni.</title>
        <authorList>
            <person name="Mostafa Nazari M."/>
            <person name="Liljebjelke K."/>
        </authorList>
    </citation>
    <scope>NUCLEOTIDE SEQUENCE [LARGE SCALE GENOMIC DNA]</scope>
    <source>
        <strain evidence="5 6">UOC-EPH-KLM-04</strain>
    </source>
</reference>
<feature type="transmembrane region" description="Helical" evidence="3">
    <location>
        <begin position="497"/>
        <end position="521"/>
    </location>
</feature>
<keyword evidence="2" id="KW-0175">Coiled coil</keyword>
<evidence type="ECO:0000256" key="2">
    <source>
        <dbReference type="SAM" id="Coils"/>
    </source>
</evidence>